<comment type="caution">
    <text evidence="1">The sequence shown here is derived from an EMBL/GenBank/DDBJ whole genome shotgun (WGS) entry which is preliminary data.</text>
</comment>
<reference evidence="2" key="1">
    <citation type="journal article" date="2022" name="Mol. Ecol. Resour.">
        <title>The genomes of chicory, endive, great burdock and yacon provide insights into Asteraceae palaeo-polyploidization history and plant inulin production.</title>
        <authorList>
            <person name="Fan W."/>
            <person name="Wang S."/>
            <person name="Wang H."/>
            <person name="Wang A."/>
            <person name="Jiang F."/>
            <person name="Liu H."/>
            <person name="Zhao H."/>
            <person name="Xu D."/>
            <person name="Zhang Y."/>
        </authorList>
    </citation>
    <scope>NUCLEOTIDE SEQUENCE [LARGE SCALE GENOMIC DNA]</scope>
    <source>
        <strain evidence="2">cv. Yunnan</strain>
    </source>
</reference>
<protein>
    <submittedName>
        <fullName evidence="1">Uncharacterized protein</fullName>
    </submittedName>
</protein>
<dbReference type="Proteomes" id="UP001056120">
    <property type="component" value="Linkage Group LG06"/>
</dbReference>
<accession>A0ACB9J1S1</accession>
<evidence type="ECO:0000313" key="1">
    <source>
        <dbReference type="EMBL" id="KAI3813883.1"/>
    </source>
</evidence>
<dbReference type="EMBL" id="CM042023">
    <property type="protein sequence ID" value="KAI3813883.1"/>
    <property type="molecule type" value="Genomic_DNA"/>
</dbReference>
<keyword evidence="2" id="KW-1185">Reference proteome</keyword>
<gene>
    <name evidence="1" type="ORF">L1987_18618</name>
</gene>
<evidence type="ECO:0000313" key="2">
    <source>
        <dbReference type="Proteomes" id="UP001056120"/>
    </source>
</evidence>
<organism evidence="1 2">
    <name type="scientific">Smallanthus sonchifolius</name>
    <dbReference type="NCBI Taxonomy" id="185202"/>
    <lineage>
        <taxon>Eukaryota</taxon>
        <taxon>Viridiplantae</taxon>
        <taxon>Streptophyta</taxon>
        <taxon>Embryophyta</taxon>
        <taxon>Tracheophyta</taxon>
        <taxon>Spermatophyta</taxon>
        <taxon>Magnoliopsida</taxon>
        <taxon>eudicotyledons</taxon>
        <taxon>Gunneridae</taxon>
        <taxon>Pentapetalae</taxon>
        <taxon>asterids</taxon>
        <taxon>campanulids</taxon>
        <taxon>Asterales</taxon>
        <taxon>Asteraceae</taxon>
        <taxon>Asteroideae</taxon>
        <taxon>Heliantheae alliance</taxon>
        <taxon>Millerieae</taxon>
        <taxon>Smallanthus</taxon>
    </lineage>
</organism>
<name>A0ACB9J1S1_9ASTR</name>
<reference evidence="1 2" key="2">
    <citation type="journal article" date="2022" name="Mol. Ecol. Resour.">
        <title>The genomes of chicory, endive, great burdock and yacon provide insights into Asteraceae paleo-polyploidization history and plant inulin production.</title>
        <authorList>
            <person name="Fan W."/>
            <person name="Wang S."/>
            <person name="Wang H."/>
            <person name="Wang A."/>
            <person name="Jiang F."/>
            <person name="Liu H."/>
            <person name="Zhao H."/>
            <person name="Xu D."/>
            <person name="Zhang Y."/>
        </authorList>
    </citation>
    <scope>NUCLEOTIDE SEQUENCE [LARGE SCALE GENOMIC DNA]</scope>
    <source>
        <strain evidence="2">cv. Yunnan</strain>
        <tissue evidence="1">Leaves</tissue>
    </source>
</reference>
<proteinExistence type="predicted"/>
<sequence length="282" mass="30971">MKVLTSNRLNMNIARPGGRQYKQSVYGCERNSKHEHGLATHCACVFIPAVSSLVGEGHIICIASSFPVATLGESSEHHPLPFEGSETEPSEESLTSPSPVGYGGLSQGREKLGKFVRLPLPRRETLSVQGEKSGVVVGIISFMKAQKHIRKGRIVILALVAEQPYEEKKIDDIPIVRDCPELFPKDLPGLPPHRQVEFQINLAPEATPIARAPCRLVLSELQELSTQMQELLDKGSIRPSSSPWGGSSPICQKEGRDLPHVHRLSETEQSDDQEPLSSTSHR</sequence>